<gene>
    <name evidence="1" type="ORF">CTRU02_210045</name>
</gene>
<reference evidence="1 2" key="1">
    <citation type="journal article" date="2020" name="Phytopathology">
        <title>Genome Sequence Resources of Colletotrichum truncatum, C. plurivorum, C. musicola, and C. sojae: Four Species Pathogenic to Soybean (Glycine max).</title>
        <authorList>
            <person name="Rogerio F."/>
            <person name="Boufleur T.R."/>
            <person name="Ciampi-Guillardi M."/>
            <person name="Sukno S.A."/>
            <person name="Thon M.R."/>
            <person name="Massola Junior N.S."/>
            <person name="Baroncelli R."/>
        </authorList>
    </citation>
    <scope>NUCLEOTIDE SEQUENCE [LARGE SCALE GENOMIC DNA]</scope>
    <source>
        <strain evidence="1 2">CMES1059</strain>
    </source>
</reference>
<dbReference type="EMBL" id="VUJX02000006">
    <property type="protein sequence ID" value="KAL0935454.1"/>
    <property type="molecule type" value="Genomic_DNA"/>
</dbReference>
<keyword evidence="2" id="KW-1185">Reference proteome</keyword>
<sequence>MASENLTEVYQTIEKTLHEFIQGYENAAKHNDASHVSAKLAPDCKRRILPSSFFRNLGVPTDFVLDNKSYEAKFGEDLSVQGVTKTEVSHITIDAWSKKAAATSAHTVTYIDGETYLMEIAWYLTFSEDGTQVKEIIEFIDSGDLPKFHAKCASLKEQRKEA</sequence>
<evidence type="ECO:0000313" key="2">
    <source>
        <dbReference type="Proteomes" id="UP000805649"/>
    </source>
</evidence>
<organism evidence="1 2">
    <name type="scientific">Colletotrichum truncatum</name>
    <name type="common">Anthracnose fungus</name>
    <name type="synonym">Colletotrichum capsici</name>
    <dbReference type="NCBI Taxonomy" id="5467"/>
    <lineage>
        <taxon>Eukaryota</taxon>
        <taxon>Fungi</taxon>
        <taxon>Dikarya</taxon>
        <taxon>Ascomycota</taxon>
        <taxon>Pezizomycotina</taxon>
        <taxon>Sordariomycetes</taxon>
        <taxon>Hypocreomycetidae</taxon>
        <taxon>Glomerellales</taxon>
        <taxon>Glomerellaceae</taxon>
        <taxon>Colletotrichum</taxon>
        <taxon>Colletotrichum truncatum species complex</taxon>
    </lineage>
</organism>
<dbReference type="Proteomes" id="UP000805649">
    <property type="component" value="Unassembled WGS sequence"/>
</dbReference>
<protein>
    <submittedName>
        <fullName evidence="1">Uncharacterized protein</fullName>
    </submittedName>
</protein>
<proteinExistence type="predicted"/>
<comment type="caution">
    <text evidence="1">The sequence shown here is derived from an EMBL/GenBank/DDBJ whole genome shotgun (WGS) entry which is preliminary data.</text>
</comment>
<accession>A0ACC3YU97</accession>
<name>A0ACC3YU97_COLTU</name>
<evidence type="ECO:0000313" key="1">
    <source>
        <dbReference type="EMBL" id="KAL0935454.1"/>
    </source>
</evidence>